<proteinExistence type="predicted"/>
<dbReference type="EMBL" id="AAMD01000113">
    <property type="protein sequence ID" value="EAU64538.1"/>
    <property type="molecule type" value="Genomic_DNA"/>
</dbReference>
<dbReference type="AlphaFoldDB" id="Q08VM1"/>
<dbReference type="RefSeq" id="WP_002616449.1">
    <property type="nucleotide sequence ID" value="NC_014623.1"/>
</dbReference>
<name>Q08VM1_STIAD</name>
<evidence type="ECO:0000313" key="3">
    <source>
        <dbReference type="EMBL" id="EAU64538.1"/>
    </source>
</evidence>
<evidence type="ECO:0000313" key="5">
    <source>
        <dbReference type="Proteomes" id="UP000032702"/>
    </source>
</evidence>
<keyword evidence="4" id="KW-1185">Reference proteome</keyword>
<dbReference type="eggNOG" id="ENOG502Z83J">
    <property type="taxonomic scope" value="Bacteria"/>
</dbReference>
<reference evidence="3 5" key="1">
    <citation type="submission" date="2006-04" db="EMBL/GenBank/DDBJ databases">
        <authorList>
            <person name="Nierman W.C."/>
        </authorList>
    </citation>
    <scope>NUCLEOTIDE SEQUENCE [LARGE SCALE GENOMIC DNA]</scope>
    <source>
        <strain evidence="3 5">DW4/3-1</strain>
    </source>
</reference>
<feature type="domain" description="5-hmdU DNA kinase helical" evidence="1">
    <location>
        <begin position="265"/>
        <end position="542"/>
    </location>
</feature>
<protein>
    <recommendedName>
        <fullName evidence="1">5-hmdU DNA kinase helical domain-containing protein</fullName>
    </recommendedName>
</protein>
<dbReference type="PATRIC" id="fig|378806.16.peg.3483"/>
<dbReference type="Pfam" id="PF18723">
    <property type="entry name" value="HMUDK_hel"/>
    <property type="match status" value="1"/>
</dbReference>
<sequence>MRPAQTAKRGKGHPAKLYVFEGVNRSKRAAVAEAFAHALTQRGVNCIYLPCQKGSALVSNEAQPVVKGGKSRGQAASAEPIIEQLVDAFSRMICAVKGAPPALASNTCVVTDSFWWSTAVDGQARGVPSRLLKRLIEFERKFWEERAAPHAIFMLYPAKQDQGGVSQLGQGGVERSYQTLAEDNGTVYCIRHLEDGSSAEELAAKALSLAPEALLREIPTETPLVLKRHEQRPVEQLGFTFTPNPAPKYEPRSLIQCLPQALRPTPVFETYWRFAAERQEVFFRRLEGTPPPWTEDPILSEYRFTNAYRAADRVSQYLIRNVTYRGDQTAENIFFRTLLFKLFNKIDTWKLLEAEVGEISFADYDFEHYERVLSRAMEREERIYSAAYVMPAASGFDHPRKHGTHLRLLEYMMKERVPLRMQEARNLRTAFEILRSYPMMGDFLAYQYVTDLNYSAAYDFEEDFIVPGPGARDGIRKCFGDLGGITESQVIEYVTRMQDEAFEALGLRFRSLWGRKLHLIDCQNLFCEVDKYARVAHPEIQGISGRTRIKQHYRHDPGRIDYWFPPKWGLNERIAAESSQGELSNGLK</sequence>
<gene>
    <name evidence="2" type="ordered locus">STAUR_5975</name>
    <name evidence="3" type="ORF">STIAU_1105</name>
</gene>
<organism evidence="3 5">
    <name type="scientific">Stigmatella aurantiaca (strain DW4/3-1)</name>
    <dbReference type="NCBI Taxonomy" id="378806"/>
    <lineage>
        <taxon>Bacteria</taxon>
        <taxon>Pseudomonadati</taxon>
        <taxon>Myxococcota</taxon>
        <taxon>Myxococcia</taxon>
        <taxon>Myxococcales</taxon>
        <taxon>Cystobacterineae</taxon>
        <taxon>Archangiaceae</taxon>
        <taxon>Stigmatella</taxon>
    </lineage>
</organism>
<dbReference type="Proteomes" id="UP000001351">
    <property type="component" value="Chromosome"/>
</dbReference>
<dbReference type="KEGG" id="sur:STAUR_5975"/>
<dbReference type="Gene3D" id="3.40.50.300">
    <property type="entry name" value="P-loop containing nucleotide triphosphate hydrolases"/>
    <property type="match status" value="1"/>
</dbReference>
<reference evidence="2 4" key="2">
    <citation type="journal article" date="2011" name="Mol. Biol. Evol.">
        <title>Comparative genomic analysis of fruiting body formation in Myxococcales.</title>
        <authorList>
            <person name="Huntley S."/>
            <person name="Hamann N."/>
            <person name="Wegener-Feldbrugge S."/>
            <person name="Treuner-Lange A."/>
            <person name="Kube M."/>
            <person name="Reinhardt R."/>
            <person name="Klages S."/>
            <person name="Muller R."/>
            <person name="Ronning C.M."/>
            <person name="Nierman W.C."/>
            <person name="Sogaard-Andersen L."/>
        </authorList>
    </citation>
    <scope>NUCLEOTIDE SEQUENCE [LARGE SCALE GENOMIC DNA]</scope>
    <source>
        <strain evidence="2 4">DW4/3-1</strain>
    </source>
</reference>
<evidence type="ECO:0000259" key="1">
    <source>
        <dbReference type="Pfam" id="PF18723"/>
    </source>
</evidence>
<evidence type="ECO:0000313" key="4">
    <source>
        <dbReference type="Proteomes" id="UP000001351"/>
    </source>
</evidence>
<evidence type="ECO:0000313" key="2">
    <source>
        <dbReference type="EMBL" id="ADO73735.1"/>
    </source>
</evidence>
<dbReference type="OrthoDB" id="9774907at2"/>
<dbReference type="EMBL" id="CP002271">
    <property type="protein sequence ID" value="ADO73735.1"/>
    <property type="molecule type" value="Genomic_DNA"/>
</dbReference>
<dbReference type="InterPro" id="IPR027417">
    <property type="entry name" value="P-loop_NTPase"/>
</dbReference>
<dbReference type="STRING" id="378806.STAUR_5975"/>
<accession>Q08VM1</accession>
<dbReference type="InterPro" id="IPR040684">
    <property type="entry name" value="HMUDK_hel"/>
</dbReference>
<dbReference type="Proteomes" id="UP000032702">
    <property type="component" value="Unassembled WGS sequence"/>
</dbReference>
<dbReference type="HOGENOM" id="CLU_463732_0_0_7"/>